<feature type="domain" description="YdbS-like PH" evidence="2">
    <location>
        <begin position="108"/>
        <end position="195"/>
    </location>
</feature>
<dbReference type="Proteomes" id="UP000189674">
    <property type="component" value="Chromosome"/>
</dbReference>
<evidence type="ECO:0000313" key="4">
    <source>
        <dbReference type="Proteomes" id="UP000189674"/>
    </source>
</evidence>
<dbReference type="Pfam" id="PF03703">
    <property type="entry name" value="bPH_2"/>
    <property type="match status" value="1"/>
</dbReference>
<sequence>MQKTISKSETNKYSNDVISSTHKQAYRWMIPKRFKKFLRDDEVILYACRPTLRDLGLRWVAAGFYYLVLGSIILNMLLFHQPADLQKVIFIAFIVGFLTLAAAIFLRWRNRFYMVTEVTTFASKGILHRTIDMIPNSGIQMVSIRTGFVSGLMGLNSVIISISQQGGNNLLTSTLGTCRGSITLRSVPDIDRLTAIYDGLLFRKNSTPQ</sequence>
<dbReference type="KEGG" id="alus:STSP2_01882"/>
<organism evidence="3 4">
    <name type="scientific">Anaerohalosphaera lusitana</name>
    <dbReference type="NCBI Taxonomy" id="1936003"/>
    <lineage>
        <taxon>Bacteria</taxon>
        <taxon>Pseudomonadati</taxon>
        <taxon>Planctomycetota</taxon>
        <taxon>Phycisphaerae</taxon>
        <taxon>Sedimentisphaerales</taxon>
        <taxon>Anaerohalosphaeraceae</taxon>
        <taxon>Anaerohalosphaera</taxon>
    </lineage>
</organism>
<evidence type="ECO:0000259" key="2">
    <source>
        <dbReference type="Pfam" id="PF03703"/>
    </source>
</evidence>
<dbReference type="EMBL" id="CP019791">
    <property type="protein sequence ID" value="AQT68710.1"/>
    <property type="molecule type" value="Genomic_DNA"/>
</dbReference>
<keyword evidence="1" id="KW-0812">Transmembrane</keyword>
<feature type="transmembrane region" description="Helical" evidence="1">
    <location>
        <begin position="85"/>
        <end position="106"/>
    </location>
</feature>
<dbReference type="AlphaFoldDB" id="A0A1U9NM92"/>
<proteinExistence type="predicted"/>
<dbReference type="RefSeq" id="WP_146661954.1">
    <property type="nucleotide sequence ID" value="NZ_CP019791.1"/>
</dbReference>
<feature type="transmembrane region" description="Helical" evidence="1">
    <location>
        <begin position="59"/>
        <end position="79"/>
    </location>
</feature>
<dbReference type="InterPro" id="IPR005182">
    <property type="entry name" value="YdbS-like_PH"/>
</dbReference>
<keyword evidence="4" id="KW-1185">Reference proteome</keyword>
<keyword evidence="1" id="KW-1133">Transmembrane helix</keyword>
<keyword evidence="1" id="KW-0472">Membrane</keyword>
<reference evidence="4" key="1">
    <citation type="submission" date="2017-02" db="EMBL/GenBank/DDBJ databases">
        <title>Comparative genomics and description of representatives of a novel lineage of planctomycetes thriving in anoxic sediments.</title>
        <authorList>
            <person name="Spring S."/>
            <person name="Bunk B."/>
            <person name="Sproer C."/>
        </authorList>
    </citation>
    <scope>NUCLEOTIDE SEQUENCE [LARGE SCALE GENOMIC DNA]</scope>
    <source>
        <strain evidence="4">ST-NAGAB-D1</strain>
    </source>
</reference>
<gene>
    <name evidence="3" type="ORF">STSP2_01882</name>
</gene>
<name>A0A1U9NM92_9BACT</name>
<evidence type="ECO:0000313" key="3">
    <source>
        <dbReference type="EMBL" id="AQT68710.1"/>
    </source>
</evidence>
<evidence type="ECO:0000256" key="1">
    <source>
        <dbReference type="SAM" id="Phobius"/>
    </source>
</evidence>
<protein>
    <submittedName>
        <fullName evidence="3">Bacterial membrane flanked domain protein</fullName>
    </submittedName>
</protein>
<accession>A0A1U9NM92</accession>
<dbReference type="OrthoDB" id="4350422at2"/>
<dbReference type="STRING" id="1936003.STSP2_01882"/>